<dbReference type="GO" id="GO:0005524">
    <property type="term" value="F:ATP binding"/>
    <property type="evidence" value="ECO:0007669"/>
    <property type="project" value="UniProtKB-UniRule"/>
</dbReference>
<sequence>MESTLQLEIVTPDKVVVSQTVDYVGVPGIEGEFGVLPHHIALLSALAIGDLYFRVDGKTEHVFVSGGFAEVSDNKLSILAESAERGEDIDTARANAARERAEARLAAKTAETDMLRAHLALQRAVERLHIASLV</sequence>
<accession>E5Y9A3</accession>
<keyword evidence="9 10" id="KW-0066">ATP synthesis</keyword>
<dbReference type="SUPFAM" id="SSF51344">
    <property type="entry name" value="Epsilon subunit of F1F0-ATP synthase N-terminal domain"/>
    <property type="match status" value="1"/>
</dbReference>
<comment type="function">
    <text evidence="1 10">Produces ATP from ADP in the presence of a proton gradient across the membrane.</text>
</comment>
<evidence type="ECO:0000256" key="6">
    <source>
        <dbReference type="ARBA" id="ARBA00023065"/>
    </source>
</evidence>
<keyword evidence="5 10" id="KW-0813">Transport</keyword>
<dbReference type="RefSeq" id="WP_005028817.1">
    <property type="nucleotide sequence ID" value="NZ_KE150238.1"/>
</dbReference>
<dbReference type="Proteomes" id="UP000006034">
    <property type="component" value="Unassembled WGS sequence"/>
</dbReference>
<dbReference type="NCBIfam" id="TIGR01216">
    <property type="entry name" value="ATP_synt_epsi"/>
    <property type="match status" value="1"/>
</dbReference>
<dbReference type="STRING" id="563192.HMPREF0179_02771"/>
<evidence type="ECO:0000256" key="8">
    <source>
        <dbReference type="ARBA" id="ARBA00023196"/>
    </source>
</evidence>
<evidence type="ECO:0000313" key="15">
    <source>
        <dbReference type="Proteomes" id="UP000006034"/>
    </source>
</evidence>
<evidence type="ECO:0000256" key="2">
    <source>
        <dbReference type="ARBA" id="ARBA00004202"/>
    </source>
</evidence>
<dbReference type="Gene3D" id="1.20.5.440">
    <property type="entry name" value="ATP synthase delta/epsilon subunit, C-terminal domain"/>
    <property type="match status" value="1"/>
</dbReference>
<evidence type="ECO:0000256" key="10">
    <source>
        <dbReference type="HAMAP-Rule" id="MF_00530"/>
    </source>
</evidence>
<keyword evidence="7 10" id="KW-0472">Membrane</keyword>
<reference evidence="14 15" key="2">
    <citation type="submission" date="2013-04" db="EMBL/GenBank/DDBJ databases">
        <title>The Genome Sequence of Bilophila wadsworthia 3_1_6.</title>
        <authorList>
            <consortium name="The Broad Institute Genomics Platform"/>
            <person name="Earl A."/>
            <person name="Ward D."/>
            <person name="Feldgarden M."/>
            <person name="Gevers D."/>
            <person name="Sibley C."/>
            <person name="Strauss J."/>
            <person name="Allen-Vercoe E."/>
            <person name="Walker B."/>
            <person name="Young S."/>
            <person name="Zeng Q."/>
            <person name="Gargeya S."/>
            <person name="Fitzgerald M."/>
            <person name="Haas B."/>
            <person name="Abouelleil A."/>
            <person name="Allen A.W."/>
            <person name="Alvarado L."/>
            <person name="Arachchi H.M."/>
            <person name="Berlin A.M."/>
            <person name="Chapman S.B."/>
            <person name="Gainer-Dewar J."/>
            <person name="Goldberg J."/>
            <person name="Griggs A."/>
            <person name="Gujja S."/>
            <person name="Hansen M."/>
            <person name="Howarth C."/>
            <person name="Imamovic A."/>
            <person name="Ireland A."/>
            <person name="Larimer J."/>
            <person name="McCowan C."/>
            <person name="Murphy C."/>
            <person name="Pearson M."/>
            <person name="Poon T.W."/>
            <person name="Priest M."/>
            <person name="Roberts A."/>
            <person name="Saif S."/>
            <person name="Shea T."/>
            <person name="Sisk P."/>
            <person name="Sykes S."/>
            <person name="Wortman J."/>
            <person name="Nusbaum C."/>
            <person name="Birren B."/>
        </authorList>
    </citation>
    <scope>NUCLEOTIDE SEQUENCE [LARGE SCALE GENOMIC DNA]</scope>
    <source>
        <strain evidence="14 15">3_1_6</strain>
    </source>
</reference>
<evidence type="ECO:0000259" key="12">
    <source>
        <dbReference type="Pfam" id="PF00401"/>
    </source>
</evidence>
<dbReference type="Pfam" id="PF02823">
    <property type="entry name" value="ATP-synt_DE_N"/>
    <property type="match status" value="1"/>
</dbReference>
<comment type="subcellular location">
    <subcellularLocation>
        <location evidence="2 10">Cell membrane</location>
        <topology evidence="2 10">Peripheral membrane protein</topology>
    </subcellularLocation>
</comment>
<evidence type="ECO:0000256" key="11">
    <source>
        <dbReference type="RuleBase" id="RU003656"/>
    </source>
</evidence>
<dbReference type="GO" id="GO:0045259">
    <property type="term" value="C:proton-transporting ATP synthase complex"/>
    <property type="evidence" value="ECO:0007669"/>
    <property type="project" value="UniProtKB-KW"/>
</dbReference>
<dbReference type="Gene3D" id="2.60.15.10">
    <property type="entry name" value="F0F1 ATP synthase delta/epsilon subunit, N-terminal"/>
    <property type="match status" value="1"/>
</dbReference>
<dbReference type="Pfam" id="PF00401">
    <property type="entry name" value="ATP-synt_DE"/>
    <property type="match status" value="1"/>
</dbReference>
<feature type="domain" description="ATP synthase F1 complex delta/epsilon subunit N-terminal" evidence="13">
    <location>
        <begin position="5"/>
        <end position="83"/>
    </location>
</feature>
<dbReference type="eggNOG" id="COG0355">
    <property type="taxonomic scope" value="Bacteria"/>
</dbReference>
<reference evidence="14 15" key="1">
    <citation type="submission" date="2010-10" db="EMBL/GenBank/DDBJ databases">
        <authorList>
            <consortium name="The Broad Institute Genome Sequencing Platform"/>
            <person name="Ward D."/>
            <person name="Earl A."/>
            <person name="Feldgarden M."/>
            <person name="Young S.K."/>
            <person name="Gargeya S."/>
            <person name="Zeng Q."/>
            <person name="Alvarado L."/>
            <person name="Berlin A."/>
            <person name="Bochicchio J."/>
            <person name="Chapman S.B."/>
            <person name="Chen Z."/>
            <person name="Freedman E."/>
            <person name="Gellesch M."/>
            <person name="Goldberg J."/>
            <person name="Griggs A."/>
            <person name="Gujja S."/>
            <person name="Heilman E."/>
            <person name="Heiman D."/>
            <person name="Howarth C."/>
            <person name="Mehta T."/>
            <person name="Neiman D."/>
            <person name="Pearson M."/>
            <person name="Roberts A."/>
            <person name="Saif S."/>
            <person name="Shea T."/>
            <person name="Shenoy N."/>
            <person name="Sisk P."/>
            <person name="Stolte C."/>
            <person name="Sykes S."/>
            <person name="White J."/>
            <person name="Yandava C."/>
            <person name="Allen-Vercoe E."/>
            <person name="Sibley C."/>
            <person name="Ambrose C.E."/>
            <person name="Strauss J."/>
            <person name="Daigneault M."/>
            <person name="Haas B."/>
            <person name="Nusbaum C."/>
            <person name="Birren B."/>
        </authorList>
    </citation>
    <scope>NUCLEOTIDE SEQUENCE [LARGE SCALE GENOMIC DNA]</scope>
    <source>
        <strain evidence="14 15">3_1_6</strain>
    </source>
</reference>
<evidence type="ECO:0000256" key="9">
    <source>
        <dbReference type="ARBA" id="ARBA00023310"/>
    </source>
</evidence>
<keyword evidence="10" id="KW-0375">Hydrogen ion transport</keyword>
<dbReference type="InterPro" id="IPR036794">
    <property type="entry name" value="ATP_F1_dsu/esu_C_sf"/>
</dbReference>
<dbReference type="InterPro" id="IPR036771">
    <property type="entry name" value="ATPsynth_dsu/esu_N"/>
</dbReference>
<keyword evidence="15" id="KW-1185">Reference proteome</keyword>
<dbReference type="PANTHER" id="PTHR13822">
    <property type="entry name" value="ATP SYNTHASE DELTA/EPSILON CHAIN"/>
    <property type="match status" value="1"/>
</dbReference>
<dbReference type="AlphaFoldDB" id="E5Y9A3"/>
<evidence type="ECO:0000256" key="3">
    <source>
        <dbReference type="ARBA" id="ARBA00005712"/>
    </source>
</evidence>
<evidence type="ECO:0000256" key="4">
    <source>
        <dbReference type="ARBA" id="ARBA00011648"/>
    </source>
</evidence>
<gene>
    <name evidence="10" type="primary">atpC</name>
    <name evidence="14" type="ORF">HMPREF0179_02771</name>
</gene>
<evidence type="ECO:0000256" key="5">
    <source>
        <dbReference type="ARBA" id="ARBA00022448"/>
    </source>
</evidence>
<dbReference type="OrthoDB" id="9799969at2"/>
<organism evidence="14 15">
    <name type="scientific">Bilophila wadsworthia (strain 3_1_6)</name>
    <dbReference type="NCBI Taxonomy" id="563192"/>
    <lineage>
        <taxon>Bacteria</taxon>
        <taxon>Pseudomonadati</taxon>
        <taxon>Thermodesulfobacteriota</taxon>
        <taxon>Desulfovibrionia</taxon>
        <taxon>Desulfovibrionales</taxon>
        <taxon>Desulfovibrionaceae</taxon>
        <taxon>Bilophila</taxon>
    </lineage>
</organism>
<keyword evidence="8 10" id="KW-0139">CF(1)</keyword>
<feature type="domain" description="ATP synthase epsilon subunit C-terminal" evidence="12">
    <location>
        <begin position="87"/>
        <end position="131"/>
    </location>
</feature>
<evidence type="ECO:0000256" key="7">
    <source>
        <dbReference type="ARBA" id="ARBA00023136"/>
    </source>
</evidence>
<comment type="caution">
    <text evidence="14">The sequence shown here is derived from an EMBL/GenBank/DDBJ whole genome shotgun (WGS) entry which is preliminary data.</text>
</comment>
<name>E5Y9A3_BILW3</name>
<dbReference type="InterPro" id="IPR020547">
    <property type="entry name" value="ATP_synth_F1_esu_C"/>
</dbReference>
<keyword evidence="6 10" id="KW-0406">Ion transport</keyword>
<evidence type="ECO:0000313" key="14">
    <source>
        <dbReference type="EMBL" id="EFV43457.1"/>
    </source>
</evidence>
<dbReference type="InterPro" id="IPR020546">
    <property type="entry name" value="ATP_synth_F1_dsu/esu_N"/>
</dbReference>
<dbReference type="InterPro" id="IPR001469">
    <property type="entry name" value="ATP_synth_F1_dsu/esu"/>
</dbReference>
<comment type="subunit">
    <text evidence="4 10 11">F-type ATPases have 2 components, CF(1) - the catalytic core - and CF(0) - the membrane proton channel. CF(1) has five subunits: alpha(3), beta(3), gamma(1), delta(1), epsilon(1). CF(0) has three main subunits: a, b and c.</text>
</comment>
<dbReference type="GeneID" id="78084833"/>
<dbReference type="GO" id="GO:0046933">
    <property type="term" value="F:proton-transporting ATP synthase activity, rotational mechanism"/>
    <property type="evidence" value="ECO:0007669"/>
    <property type="project" value="UniProtKB-UniRule"/>
</dbReference>
<dbReference type="SUPFAM" id="SSF46604">
    <property type="entry name" value="Epsilon subunit of F1F0-ATP synthase C-terminal domain"/>
    <property type="match status" value="1"/>
</dbReference>
<dbReference type="HOGENOM" id="CLU_084338_1_1_7"/>
<evidence type="ECO:0000256" key="1">
    <source>
        <dbReference type="ARBA" id="ARBA00003543"/>
    </source>
</evidence>
<dbReference type="HAMAP" id="MF_00530">
    <property type="entry name" value="ATP_synth_epsil_bac"/>
    <property type="match status" value="1"/>
</dbReference>
<dbReference type="CDD" id="cd12152">
    <property type="entry name" value="F1-ATPase_delta"/>
    <property type="match status" value="1"/>
</dbReference>
<keyword evidence="10" id="KW-1003">Cell membrane</keyword>
<evidence type="ECO:0000259" key="13">
    <source>
        <dbReference type="Pfam" id="PF02823"/>
    </source>
</evidence>
<comment type="similarity">
    <text evidence="3 10 11">Belongs to the ATPase epsilon chain family.</text>
</comment>
<dbReference type="GO" id="GO:0005886">
    <property type="term" value="C:plasma membrane"/>
    <property type="evidence" value="ECO:0007669"/>
    <property type="project" value="UniProtKB-SubCell"/>
</dbReference>
<dbReference type="EMBL" id="ADCP02000001">
    <property type="protein sequence ID" value="EFV43457.1"/>
    <property type="molecule type" value="Genomic_DNA"/>
</dbReference>
<proteinExistence type="inferred from homology"/>
<dbReference type="NCBIfam" id="NF009980">
    <property type="entry name" value="PRK13446.1"/>
    <property type="match status" value="1"/>
</dbReference>
<protein>
    <recommendedName>
        <fullName evidence="10">ATP synthase epsilon chain</fullName>
    </recommendedName>
    <alternativeName>
        <fullName evidence="10">ATP synthase F1 sector epsilon subunit</fullName>
    </alternativeName>
    <alternativeName>
        <fullName evidence="10">F-ATPase epsilon subunit</fullName>
    </alternativeName>
</protein>
<dbReference type="PANTHER" id="PTHR13822:SF10">
    <property type="entry name" value="ATP SYNTHASE EPSILON CHAIN, CHLOROPLASTIC"/>
    <property type="match status" value="1"/>
</dbReference>
<dbReference type="NCBIfam" id="NF001846">
    <property type="entry name" value="PRK00571.1-3"/>
    <property type="match status" value="1"/>
</dbReference>